<dbReference type="eggNOG" id="ENOG5033NHQ">
    <property type="taxonomic scope" value="Bacteria"/>
</dbReference>
<organism evidence="1 2">
    <name type="scientific">Mucinivorans hirudinis</name>
    <dbReference type="NCBI Taxonomy" id="1433126"/>
    <lineage>
        <taxon>Bacteria</taxon>
        <taxon>Pseudomonadati</taxon>
        <taxon>Bacteroidota</taxon>
        <taxon>Bacteroidia</taxon>
        <taxon>Bacteroidales</taxon>
        <taxon>Rikenellaceae</taxon>
        <taxon>Mucinivorans</taxon>
    </lineage>
</organism>
<sequence>MSPKLFDYKTDDSFEADLAKNLTAYKERFNKRFEVLESNILLISKVKNIAVDDGNIEMTTLWNAFGYINLLSYDLISVGYSMILENRPWQKVYFARQVALLLYEGKEDLPELLGKYFKTIFSSTPKADPWIEELKTHLSELNSFKSKNHEYLKKIRLNVSGHRDQNINNQLDVITSINPYDIKTLMFEFEEKLRKLLDHIQPVIVNSLTLKI</sequence>
<dbReference type="STRING" id="1433126.BN938_2453"/>
<gene>
    <name evidence="1" type="ORF">BN938_2453</name>
</gene>
<dbReference type="KEGG" id="rbc:BN938_2453"/>
<evidence type="ECO:0008006" key="3">
    <source>
        <dbReference type="Google" id="ProtNLM"/>
    </source>
</evidence>
<dbReference type="AlphaFoldDB" id="A0A060RDV1"/>
<dbReference type="Proteomes" id="UP000027616">
    <property type="component" value="Chromosome I"/>
</dbReference>
<evidence type="ECO:0000313" key="1">
    <source>
        <dbReference type="EMBL" id="CDN32523.1"/>
    </source>
</evidence>
<dbReference type="EMBL" id="HG934468">
    <property type="protein sequence ID" value="CDN32523.1"/>
    <property type="molecule type" value="Genomic_DNA"/>
</dbReference>
<evidence type="ECO:0000313" key="2">
    <source>
        <dbReference type="Proteomes" id="UP000027616"/>
    </source>
</evidence>
<reference evidence="1 2" key="1">
    <citation type="journal article" date="2015" name="Genome Announc.">
        <title>Complete Genome Sequence of the Novel Leech Symbiont Mucinivorans hirudinis M3T.</title>
        <authorList>
            <person name="Nelson M.C."/>
            <person name="Bomar L."/>
            <person name="Graf J."/>
        </authorList>
    </citation>
    <scope>NUCLEOTIDE SEQUENCE [LARGE SCALE GENOMIC DNA]</scope>
    <source>
        <strain evidence="2">M3</strain>
    </source>
</reference>
<dbReference type="OrthoDB" id="7107839at2"/>
<accession>A0A060RDV1</accession>
<proteinExistence type="predicted"/>
<dbReference type="HOGENOM" id="CLU_1353602_0_0_10"/>
<keyword evidence="2" id="KW-1185">Reference proteome</keyword>
<protein>
    <recommendedName>
        <fullName evidence="3">HEPN AbiU2-like domain-containing protein</fullName>
    </recommendedName>
</protein>
<name>A0A060RDV1_9BACT</name>